<evidence type="ECO:0000313" key="2">
    <source>
        <dbReference type="Proteomes" id="UP000183413"/>
    </source>
</evidence>
<protein>
    <recommendedName>
        <fullName evidence="3">Heparinase II/III-like protein</fullName>
    </recommendedName>
</protein>
<sequence length="622" mass="66903">MLNPRDLSRRGLLTGAGAAALLTALPARRASAARSLPDLAPLGPVARVAIAPAEQRVASYLVSLAPMTNDISDAGADYGFFTGGWWRTPTSATNARVQEHVLTLAWFYSKARSWNPYAGDPALLAGLDAALGHYLGLQHPDGSWPEYSAGEHSLAATGFALGYLSKVQSLLRSANALPARRARITAALRKAMTWLLDPSNGSAWQSDLTFSNQVTAGLAGSALALRQDPDAALRARFTAAIGRLVADGQSPAGFFYEKTGADMNYNFEVMLPELADCWRQSGDPRLVAMASAYTDWLGYNMLREPDGSGWITNIAPSSRTSTLFYKDTRPDPERTALNGQFVPDVPSLGAFLSAREDLAAARAAWAADPAPIPALVKQDTSPRIIAHGFYGERFATRKAKHQAIARLPYLASEHFTERRADLGQEFLFLRRRDLYLGGYFGTRRATTVSRTGLAFLWHPVAGTVIQSLNDNDHGCWATVFPGQVADADGPQPVEFLGGSPYAFRFRTPASSVVTTVTAADGRLTRSVRAASAAGEQIPLVLRASDTVVFTDGTRAPYGGSVTTTADGLDLHRSGGVVRFRWGGPRTVSFRSSSVHLLDGARRTHILLVQHDGGLDLSIVLSY</sequence>
<dbReference type="STRING" id="1993.SAMN04489713_106184"/>
<dbReference type="InterPro" id="IPR008930">
    <property type="entry name" value="Terpenoid_cyclase/PrenylTrfase"/>
</dbReference>
<organism evidence="1 2">
    <name type="scientific">Actinomadura madurae</name>
    <dbReference type="NCBI Taxonomy" id="1993"/>
    <lineage>
        <taxon>Bacteria</taxon>
        <taxon>Bacillati</taxon>
        <taxon>Actinomycetota</taxon>
        <taxon>Actinomycetes</taxon>
        <taxon>Streptosporangiales</taxon>
        <taxon>Thermomonosporaceae</taxon>
        <taxon>Actinomadura</taxon>
    </lineage>
</organism>
<dbReference type="AlphaFoldDB" id="A0A1I5HEN7"/>
<dbReference type="Proteomes" id="UP000183413">
    <property type="component" value="Unassembled WGS sequence"/>
</dbReference>
<dbReference type="EMBL" id="FOVH01000006">
    <property type="protein sequence ID" value="SFO46732.1"/>
    <property type="molecule type" value="Genomic_DNA"/>
</dbReference>
<dbReference type="PROSITE" id="PS51318">
    <property type="entry name" value="TAT"/>
    <property type="match status" value="1"/>
</dbReference>
<dbReference type="RefSeq" id="WP_083597749.1">
    <property type="nucleotide sequence ID" value="NZ_FOVH01000006.1"/>
</dbReference>
<dbReference type="eggNOG" id="ENOG502Z9WY">
    <property type="taxonomic scope" value="Bacteria"/>
</dbReference>
<evidence type="ECO:0000313" key="1">
    <source>
        <dbReference type="EMBL" id="SFO46732.1"/>
    </source>
</evidence>
<keyword evidence="2" id="KW-1185">Reference proteome</keyword>
<accession>A0A1I5HEN7</accession>
<proteinExistence type="predicted"/>
<dbReference type="InterPro" id="IPR006311">
    <property type="entry name" value="TAT_signal"/>
</dbReference>
<reference evidence="1 2" key="1">
    <citation type="submission" date="2016-10" db="EMBL/GenBank/DDBJ databases">
        <authorList>
            <person name="de Groot N.N."/>
        </authorList>
    </citation>
    <scope>NUCLEOTIDE SEQUENCE [LARGE SCALE GENOMIC DNA]</scope>
    <source>
        <strain evidence="1 2">DSM 43067</strain>
    </source>
</reference>
<name>A0A1I5HEN7_9ACTN</name>
<dbReference type="Gene3D" id="1.50.10.20">
    <property type="match status" value="1"/>
</dbReference>
<dbReference type="SUPFAM" id="SSF48239">
    <property type="entry name" value="Terpenoid cyclases/Protein prenyltransferases"/>
    <property type="match status" value="1"/>
</dbReference>
<gene>
    <name evidence="1" type="ORF">SAMN04489713_106184</name>
</gene>
<evidence type="ECO:0008006" key="3">
    <source>
        <dbReference type="Google" id="ProtNLM"/>
    </source>
</evidence>
<dbReference type="InParanoid" id="A0A1I5HEN7"/>